<dbReference type="EMBL" id="BGZK01000052">
    <property type="protein sequence ID" value="GBP12507.1"/>
    <property type="molecule type" value="Genomic_DNA"/>
</dbReference>
<protein>
    <submittedName>
        <fullName evidence="1">Uncharacterized protein</fullName>
    </submittedName>
</protein>
<organism evidence="1 2">
    <name type="scientific">Eumeta variegata</name>
    <name type="common">Bagworm moth</name>
    <name type="synonym">Eumeta japonica</name>
    <dbReference type="NCBI Taxonomy" id="151549"/>
    <lineage>
        <taxon>Eukaryota</taxon>
        <taxon>Metazoa</taxon>
        <taxon>Ecdysozoa</taxon>
        <taxon>Arthropoda</taxon>
        <taxon>Hexapoda</taxon>
        <taxon>Insecta</taxon>
        <taxon>Pterygota</taxon>
        <taxon>Neoptera</taxon>
        <taxon>Endopterygota</taxon>
        <taxon>Lepidoptera</taxon>
        <taxon>Glossata</taxon>
        <taxon>Ditrysia</taxon>
        <taxon>Tineoidea</taxon>
        <taxon>Psychidae</taxon>
        <taxon>Oiketicinae</taxon>
        <taxon>Eumeta</taxon>
    </lineage>
</organism>
<evidence type="ECO:0000313" key="1">
    <source>
        <dbReference type="EMBL" id="GBP12507.1"/>
    </source>
</evidence>
<reference evidence="1 2" key="1">
    <citation type="journal article" date="2019" name="Commun. Biol.">
        <title>The bagworm genome reveals a unique fibroin gene that provides high tensile strength.</title>
        <authorList>
            <person name="Kono N."/>
            <person name="Nakamura H."/>
            <person name="Ohtoshi R."/>
            <person name="Tomita M."/>
            <person name="Numata K."/>
            <person name="Arakawa K."/>
        </authorList>
    </citation>
    <scope>NUCLEOTIDE SEQUENCE [LARGE SCALE GENOMIC DNA]</scope>
</reference>
<sequence length="131" mass="14793">MTPISVSVVPVRHSFWHRARVRVRLAAAGSARHVQESSGFFSVAELGESRSNQYQKRCSAGVWHGRSKLIGAQVICRPAALRDSRNRRKATASPALHSVTSNVTIKRKKYNVRRRILRHLRSRYVHSPALS</sequence>
<name>A0A4C1TGG1_EUMVA</name>
<dbReference type="AlphaFoldDB" id="A0A4C1TGG1"/>
<dbReference type="Proteomes" id="UP000299102">
    <property type="component" value="Unassembled WGS sequence"/>
</dbReference>
<comment type="caution">
    <text evidence="1">The sequence shown here is derived from an EMBL/GenBank/DDBJ whole genome shotgun (WGS) entry which is preliminary data.</text>
</comment>
<proteinExistence type="predicted"/>
<gene>
    <name evidence="1" type="ORF">EVAR_10184_1</name>
</gene>
<evidence type="ECO:0000313" key="2">
    <source>
        <dbReference type="Proteomes" id="UP000299102"/>
    </source>
</evidence>
<accession>A0A4C1TGG1</accession>
<keyword evidence="2" id="KW-1185">Reference proteome</keyword>